<evidence type="ECO:0000256" key="10">
    <source>
        <dbReference type="ARBA" id="ARBA00022777"/>
    </source>
</evidence>
<evidence type="ECO:0000313" key="16">
    <source>
        <dbReference type="EMBL" id="GAK59309.1"/>
    </source>
</evidence>
<keyword evidence="11" id="KW-0067">ATP-binding</keyword>
<dbReference type="STRING" id="1499967.U27_06286"/>
<evidence type="ECO:0000256" key="13">
    <source>
        <dbReference type="ARBA" id="ARBA00033470"/>
    </source>
</evidence>
<feature type="domain" description="Pyruvate phosphate dikinase AMP/ATP-binding" evidence="15">
    <location>
        <begin position="363"/>
        <end position="735"/>
    </location>
</feature>
<reference evidence="16" key="1">
    <citation type="journal article" date="2015" name="PeerJ">
        <title>First genomic representation of candidate bacterial phylum KSB3 points to enhanced environmental sensing as a trigger of wastewater bulking.</title>
        <authorList>
            <person name="Sekiguchi Y."/>
            <person name="Ohashi A."/>
            <person name="Parks D.H."/>
            <person name="Yamauchi T."/>
            <person name="Tyson G.W."/>
            <person name="Hugenholtz P."/>
        </authorList>
    </citation>
    <scope>NUCLEOTIDE SEQUENCE [LARGE SCALE GENOMIC DNA]</scope>
</reference>
<dbReference type="AlphaFoldDB" id="A0A081C404"/>
<comment type="catalytic activity">
    <reaction evidence="14">
        <text>pyruvate + ATP + H2O = phosphoenolpyruvate + AMP + phosphate + 2 H(+)</text>
        <dbReference type="Rhea" id="RHEA:11364"/>
        <dbReference type="ChEBI" id="CHEBI:15361"/>
        <dbReference type="ChEBI" id="CHEBI:15377"/>
        <dbReference type="ChEBI" id="CHEBI:15378"/>
        <dbReference type="ChEBI" id="CHEBI:30616"/>
        <dbReference type="ChEBI" id="CHEBI:43474"/>
        <dbReference type="ChEBI" id="CHEBI:58702"/>
        <dbReference type="ChEBI" id="CHEBI:456215"/>
        <dbReference type="EC" id="2.7.9.2"/>
    </reaction>
</comment>
<dbReference type="SUPFAM" id="SSF56059">
    <property type="entry name" value="Glutathione synthetase ATP-binding domain-like"/>
    <property type="match status" value="1"/>
</dbReference>
<dbReference type="Pfam" id="PF01326">
    <property type="entry name" value="PPDK_N"/>
    <property type="match status" value="1"/>
</dbReference>
<evidence type="ECO:0000256" key="7">
    <source>
        <dbReference type="ARBA" id="ARBA00022679"/>
    </source>
</evidence>
<gene>
    <name evidence="16" type="ORF">U27_06286</name>
</gene>
<evidence type="ECO:0000256" key="8">
    <source>
        <dbReference type="ARBA" id="ARBA00022723"/>
    </source>
</evidence>
<evidence type="ECO:0000256" key="1">
    <source>
        <dbReference type="ARBA" id="ARBA00001946"/>
    </source>
</evidence>
<keyword evidence="17" id="KW-1185">Reference proteome</keyword>
<comment type="similarity">
    <text evidence="4">Belongs to the PEP-utilizing enzyme family.</text>
</comment>
<protein>
    <recommendedName>
        <fullName evidence="6">Phosphoenolpyruvate synthase</fullName>
        <ecNumber evidence="5">2.7.9.2</ecNumber>
    </recommendedName>
    <alternativeName>
        <fullName evidence="13">Pyruvate, water dikinase</fullName>
    </alternativeName>
</protein>
<dbReference type="GO" id="GO:0046872">
    <property type="term" value="F:metal ion binding"/>
    <property type="evidence" value="ECO:0007669"/>
    <property type="project" value="UniProtKB-KW"/>
</dbReference>
<dbReference type="InterPro" id="IPR013815">
    <property type="entry name" value="ATP_grasp_subdomain_1"/>
</dbReference>
<evidence type="ECO:0000313" key="17">
    <source>
        <dbReference type="Proteomes" id="UP000030661"/>
    </source>
</evidence>
<organism evidence="16">
    <name type="scientific">Vecturithrix granuli</name>
    <dbReference type="NCBI Taxonomy" id="1499967"/>
    <lineage>
        <taxon>Bacteria</taxon>
        <taxon>Candidatus Moduliflexota</taxon>
        <taxon>Candidatus Vecturitrichia</taxon>
        <taxon>Candidatus Vecturitrichales</taxon>
        <taxon>Candidatus Vecturitrichaceae</taxon>
        <taxon>Candidatus Vecturithrix</taxon>
    </lineage>
</organism>
<evidence type="ECO:0000256" key="12">
    <source>
        <dbReference type="ARBA" id="ARBA00022842"/>
    </source>
</evidence>
<evidence type="ECO:0000256" key="4">
    <source>
        <dbReference type="ARBA" id="ARBA00007837"/>
    </source>
</evidence>
<dbReference type="PANTHER" id="PTHR43030:SF1">
    <property type="entry name" value="PHOSPHOENOLPYRUVATE SYNTHASE"/>
    <property type="match status" value="1"/>
</dbReference>
<evidence type="ECO:0000256" key="6">
    <source>
        <dbReference type="ARBA" id="ARBA00021623"/>
    </source>
</evidence>
<dbReference type="EC" id="2.7.9.2" evidence="5"/>
<keyword evidence="16" id="KW-0670">Pyruvate</keyword>
<dbReference type="PANTHER" id="PTHR43030">
    <property type="entry name" value="PHOSPHOENOLPYRUVATE SYNTHASE"/>
    <property type="match status" value="1"/>
</dbReference>
<accession>A0A081C404</accession>
<keyword evidence="7" id="KW-0808">Transferase</keyword>
<keyword evidence="9" id="KW-0547">Nucleotide-binding</keyword>
<evidence type="ECO:0000256" key="2">
    <source>
        <dbReference type="ARBA" id="ARBA00002988"/>
    </source>
</evidence>
<dbReference type="GO" id="GO:0006094">
    <property type="term" value="P:gluconeogenesis"/>
    <property type="evidence" value="ECO:0007669"/>
    <property type="project" value="UniProtKB-UniPathway"/>
</dbReference>
<evidence type="ECO:0000256" key="3">
    <source>
        <dbReference type="ARBA" id="ARBA00004742"/>
    </source>
</evidence>
<dbReference type="InterPro" id="IPR043519">
    <property type="entry name" value="NT_sf"/>
</dbReference>
<dbReference type="HOGENOM" id="CLU_286325_0_0_0"/>
<dbReference type="Gene3D" id="3.30.470.20">
    <property type="entry name" value="ATP-grasp fold, B domain"/>
    <property type="match status" value="1"/>
</dbReference>
<dbReference type="GO" id="GO:0005524">
    <property type="term" value="F:ATP binding"/>
    <property type="evidence" value="ECO:0007669"/>
    <property type="project" value="UniProtKB-KW"/>
</dbReference>
<keyword evidence="12" id="KW-0460">Magnesium</keyword>
<proteinExistence type="inferred from homology"/>
<dbReference type="Proteomes" id="UP000030661">
    <property type="component" value="Unassembled WGS sequence"/>
</dbReference>
<evidence type="ECO:0000259" key="15">
    <source>
        <dbReference type="Pfam" id="PF01326"/>
    </source>
</evidence>
<evidence type="ECO:0000256" key="14">
    <source>
        <dbReference type="ARBA" id="ARBA00047700"/>
    </source>
</evidence>
<name>A0A081C404_VECG1</name>
<dbReference type="eggNOG" id="COG0574">
    <property type="taxonomic scope" value="Bacteria"/>
</dbReference>
<evidence type="ECO:0000256" key="5">
    <source>
        <dbReference type="ARBA" id="ARBA00011996"/>
    </source>
</evidence>
<dbReference type="UniPathway" id="UPA00138"/>
<dbReference type="EMBL" id="DF820470">
    <property type="protein sequence ID" value="GAK59309.1"/>
    <property type="molecule type" value="Genomic_DNA"/>
</dbReference>
<dbReference type="Gene3D" id="3.30.1490.20">
    <property type="entry name" value="ATP-grasp fold, A domain"/>
    <property type="match status" value="1"/>
</dbReference>
<sequence>MNANVRYIDMGEEESMDISTQSKTPFDRIIRNLQEREKELNCLYKVEEILNTTEDVEKAIRSLIQVIPSGWQYSEYCQVSIRHVDQEYHSPRFWPTEWVLRSSFDVEGKSEGEIAVYYREQMPLEYEGPFLKEERKLLDNIAERLGKYILHQRGKKLMDEWQTAKERITRDPRGQWQVIVDLLRRTDHELFLYISRKMTYYLCWNGVKEAQTLLQTIGASHTMNQSEAEENLTPSRPNNLLDLLNLATQAFDIAAHYLSDDEILTNVQRWVQESRINFLVKTIDNRGTSLLEIADALRRFHHIMPDPEELPLSTQKTVNSSLVDRFLTSQLDFIRVAKDYIDVNDMHSILQRTIYSTRSFGRLGRKSAGLLLASRILHKMTPQHDVLQQVKIPKTWYISSDVVLHFMYANNLEEIVEQKYKPIEQVRLEYPHIIQIFKNSPFPLEIIKGLSMALDDFGDHPLIVRSSSLLEDRLDPAFSGKYKSVFLANQGDKQTRLEALTEAIAEVYASLFSPDPIEYRAERGLLDFHEEMGIMIQEVVGTKIGPYFLPSYAGVALSKNEFCWSPRIKREDGLLRLVPGLGTRAVQRMSADYPILIAPGQPNLPVNATIEENVRYAPKKVDVIDLEHASLETIDVEMLIKAYGDQIPAIHLIVSVLEPDRLSAPGIMTDFAEENLLVTFEQLRTSTRFVEQIHTMLTVLEEVMQTPIHIEFASDGKDLYLLQCRPQSVFLHHETPPIPKDVACENILFSANKFVSNGCVSDITHIVYIDPQTYHQVKSPGELVEIRRAVSKLNKLLPKRQFMLIVPGYWDSRGDSQLGVNVTYADIYNAAALIEVAMKQGNYVPELSFGAHVFQDLVEASIRYLPLYPGENGTIYQQEFFKNAPNMLARILPEYELFSHIVKLIDIPHTANGLVVRFVMNADINQALAYLASPSTQEPVEYPQEAFNTRARETPTEEPWRWRLKMVTHIASQLDPDRFGVKGFYVIGSTKNATAQHTSDIDLLLHIDGSEQQQKELHAWLEGWSLCLDEVNYRRTGHRTGGLLDVHFVTEEDLRNKTNFARKIGAVTDAAHELPMMKK</sequence>
<evidence type="ECO:0000256" key="9">
    <source>
        <dbReference type="ARBA" id="ARBA00022741"/>
    </source>
</evidence>
<dbReference type="SUPFAM" id="SSF81301">
    <property type="entry name" value="Nucleotidyltransferase"/>
    <property type="match status" value="1"/>
</dbReference>
<keyword evidence="10" id="KW-0418">Kinase</keyword>
<evidence type="ECO:0000256" key="11">
    <source>
        <dbReference type="ARBA" id="ARBA00022840"/>
    </source>
</evidence>
<keyword evidence="8" id="KW-0479">Metal-binding</keyword>
<comment type="function">
    <text evidence="2">Catalyzes the phosphorylation of pyruvate to phosphoenolpyruvate.</text>
</comment>
<dbReference type="GO" id="GO:0008986">
    <property type="term" value="F:pyruvate, water dikinase activity"/>
    <property type="evidence" value="ECO:0007669"/>
    <property type="project" value="UniProtKB-EC"/>
</dbReference>
<comment type="cofactor">
    <cofactor evidence="1">
        <name>Mg(2+)</name>
        <dbReference type="ChEBI" id="CHEBI:18420"/>
    </cofactor>
</comment>
<comment type="pathway">
    <text evidence="3">Carbohydrate biosynthesis; gluconeogenesis.</text>
</comment>
<dbReference type="InterPro" id="IPR006319">
    <property type="entry name" value="PEP_synth"/>
</dbReference>
<dbReference type="InterPro" id="IPR002192">
    <property type="entry name" value="PPDK_AMP/ATP-bd"/>
</dbReference>